<feature type="domain" description="Glutamate synthase" evidence="2">
    <location>
        <begin position="67"/>
        <end position="275"/>
    </location>
</feature>
<dbReference type="GO" id="GO:0015930">
    <property type="term" value="F:glutamate synthase activity"/>
    <property type="evidence" value="ECO:0007669"/>
    <property type="project" value="InterPro"/>
</dbReference>
<comment type="similarity">
    <text evidence="1">Belongs to the glutamate synthase family.</text>
</comment>
<evidence type="ECO:0000313" key="4">
    <source>
        <dbReference type="Proteomes" id="UP000834106"/>
    </source>
</evidence>
<dbReference type="Gene3D" id="3.20.20.70">
    <property type="entry name" value="Aldolase class I"/>
    <property type="match status" value="2"/>
</dbReference>
<proteinExistence type="inferred from homology"/>
<sequence>MSGMQVLRDLLEFKSDRSLIPIGRVEPASSIVKRFCTGGMSLGAISRETHEAITIAVNGLGGKHNLGEGGQLPGKKVSAYIARLRNSKPGVSLISPPPHHDIYSIKDLAQLIFDLHQVNPKDKVSIKLEAEAGIGTVASRVTKGNADIIQISGHDGGTGASPVSSIKHAGGPWDPGVTETHQTLIQNGLRERVILRVDGGFKSGFDVLIASIMGADEYGFGSIAMIVTGCVMARICHTNNCPVGVSSQREELRARFPGMPGDLVNNFLHVAEEVIYIPMFNTINENFFQDAPTLVFEVSWNPSIFELMKSYMSVPPT</sequence>
<organism evidence="3 4">
    <name type="scientific">Fraxinus pennsylvanica</name>
    <dbReference type="NCBI Taxonomy" id="56036"/>
    <lineage>
        <taxon>Eukaryota</taxon>
        <taxon>Viridiplantae</taxon>
        <taxon>Streptophyta</taxon>
        <taxon>Embryophyta</taxon>
        <taxon>Tracheophyta</taxon>
        <taxon>Spermatophyta</taxon>
        <taxon>Magnoliopsida</taxon>
        <taxon>eudicotyledons</taxon>
        <taxon>Gunneridae</taxon>
        <taxon>Pentapetalae</taxon>
        <taxon>asterids</taxon>
        <taxon>lamiids</taxon>
        <taxon>Lamiales</taxon>
        <taxon>Oleaceae</taxon>
        <taxon>Oleeae</taxon>
        <taxon>Fraxinus</taxon>
    </lineage>
</organism>
<dbReference type="Proteomes" id="UP000834106">
    <property type="component" value="Chromosome 1"/>
</dbReference>
<evidence type="ECO:0000313" key="3">
    <source>
        <dbReference type="EMBL" id="CAI9754795.1"/>
    </source>
</evidence>
<dbReference type="PANTHER" id="PTHR43100:SF2">
    <property type="entry name" value="BNAA03G19380D PROTEIN"/>
    <property type="match status" value="1"/>
</dbReference>
<dbReference type="SUPFAM" id="SSF51395">
    <property type="entry name" value="FMN-linked oxidoreductases"/>
    <property type="match status" value="1"/>
</dbReference>
<name>A0AAD2DK51_9LAMI</name>
<dbReference type="InterPro" id="IPR002932">
    <property type="entry name" value="Glu_synthdom"/>
</dbReference>
<dbReference type="InterPro" id="IPR013785">
    <property type="entry name" value="Aldolase_TIM"/>
</dbReference>
<dbReference type="GO" id="GO:0006537">
    <property type="term" value="P:glutamate biosynthetic process"/>
    <property type="evidence" value="ECO:0007669"/>
    <property type="project" value="InterPro"/>
</dbReference>
<protein>
    <recommendedName>
        <fullName evidence="2">Glutamate synthase domain-containing protein</fullName>
    </recommendedName>
</protein>
<evidence type="ECO:0000256" key="1">
    <source>
        <dbReference type="ARBA" id="ARBA00009716"/>
    </source>
</evidence>
<dbReference type="InterPro" id="IPR051394">
    <property type="entry name" value="Glutamate_Synthase"/>
</dbReference>
<dbReference type="Pfam" id="PF01645">
    <property type="entry name" value="Glu_synthase"/>
    <property type="match status" value="1"/>
</dbReference>
<keyword evidence="4" id="KW-1185">Reference proteome</keyword>
<gene>
    <name evidence="3" type="ORF">FPE_LOCUS2226</name>
</gene>
<reference evidence="3" key="1">
    <citation type="submission" date="2023-05" db="EMBL/GenBank/DDBJ databases">
        <authorList>
            <person name="Huff M."/>
        </authorList>
    </citation>
    <scope>NUCLEOTIDE SEQUENCE</scope>
</reference>
<accession>A0AAD2DK51</accession>
<dbReference type="PANTHER" id="PTHR43100">
    <property type="entry name" value="GLUTAMATE SYNTHASE [NADPH] SMALL CHAIN"/>
    <property type="match status" value="1"/>
</dbReference>
<dbReference type="EMBL" id="OU503036">
    <property type="protein sequence ID" value="CAI9754795.1"/>
    <property type="molecule type" value="Genomic_DNA"/>
</dbReference>
<dbReference type="AlphaFoldDB" id="A0AAD2DK51"/>
<dbReference type="CDD" id="cd02808">
    <property type="entry name" value="GltS_FMN"/>
    <property type="match status" value="1"/>
</dbReference>
<evidence type="ECO:0000259" key="2">
    <source>
        <dbReference type="Pfam" id="PF01645"/>
    </source>
</evidence>